<protein>
    <submittedName>
        <fullName evidence="1">Uncharacterized protein</fullName>
    </submittedName>
</protein>
<reference evidence="1" key="1">
    <citation type="journal article" date="2021" name="Proc. Natl. Acad. Sci. U.S.A.">
        <title>A Catalog of Tens of Thousands of Viruses from Human Metagenomes Reveals Hidden Associations with Chronic Diseases.</title>
        <authorList>
            <person name="Tisza M.J."/>
            <person name="Buck C.B."/>
        </authorList>
    </citation>
    <scope>NUCLEOTIDE SEQUENCE</scope>
    <source>
        <strain evidence="1">CtYh54</strain>
    </source>
</reference>
<name>A0A8S5MDS0_9CAUD</name>
<sequence>MTQRDIITCPEVGLVQDEQGRYVVSKSGQHPYKLKPESRMHSIVRILDNRCAAQQRRYVCANVHITELERKLKQIEDSVIYKFLHKIGLL</sequence>
<dbReference type="EMBL" id="BK014884">
    <property type="protein sequence ID" value="DAD80469.1"/>
    <property type="molecule type" value="Genomic_DNA"/>
</dbReference>
<accession>A0A8S5MDS0</accession>
<organism evidence="1">
    <name type="scientific">Siphoviridae sp. ctYh54</name>
    <dbReference type="NCBI Taxonomy" id="2826379"/>
    <lineage>
        <taxon>Viruses</taxon>
        <taxon>Duplodnaviria</taxon>
        <taxon>Heunggongvirae</taxon>
        <taxon>Uroviricota</taxon>
        <taxon>Caudoviricetes</taxon>
    </lineage>
</organism>
<evidence type="ECO:0000313" key="1">
    <source>
        <dbReference type="EMBL" id="DAD80469.1"/>
    </source>
</evidence>
<proteinExistence type="predicted"/>